<evidence type="ECO:0000256" key="3">
    <source>
        <dbReference type="ARBA" id="ARBA00022691"/>
    </source>
</evidence>
<dbReference type="PANTHER" id="PTHR13271">
    <property type="entry name" value="UNCHARACTERIZED PUTATIVE METHYLTRANSFERASE"/>
    <property type="match status" value="1"/>
</dbReference>
<dbReference type="Gene3D" id="3.90.1420.10">
    <property type="entry name" value="Rubisco LSMT, substrate-binding domain"/>
    <property type="match status" value="1"/>
</dbReference>
<dbReference type="InterPro" id="IPR001214">
    <property type="entry name" value="SET_dom"/>
</dbReference>
<keyword evidence="1" id="KW-0489">Methyltransferase</keyword>
<evidence type="ECO:0000313" key="6">
    <source>
        <dbReference type="EMBL" id="RQO94176.1"/>
    </source>
</evidence>
<organism evidence="6 7">
    <name type="scientific">Populus trichocarpa</name>
    <name type="common">Western balsam poplar</name>
    <name type="synonym">Populus balsamifera subsp. trichocarpa</name>
    <dbReference type="NCBI Taxonomy" id="3694"/>
    <lineage>
        <taxon>Eukaryota</taxon>
        <taxon>Viridiplantae</taxon>
        <taxon>Streptophyta</taxon>
        <taxon>Embryophyta</taxon>
        <taxon>Tracheophyta</taxon>
        <taxon>Spermatophyta</taxon>
        <taxon>Magnoliopsida</taxon>
        <taxon>eudicotyledons</taxon>
        <taxon>Gunneridae</taxon>
        <taxon>Pentapetalae</taxon>
        <taxon>rosids</taxon>
        <taxon>fabids</taxon>
        <taxon>Malpighiales</taxon>
        <taxon>Salicaceae</taxon>
        <taxon>Saliceae</taxon>
        <taxon>Populus</taxon>
    </lineage>
</organism>
<accession>A0A3N7FCM6</accession>
<name>A0A3N7FCM6_POPTR</name>
<dbReference type="STRING" id="3694.A0A3N7FCM6"/>
<evidence type="ECO:0000259" key="4">
    <source>
        <dbReference type="Pfam" id="PF00856"/>
    </source>
</evidence>
<evidence type="ECO:0000256" key="2">
    <source>
        <dbReference type="ARBA" id="ARBA00022679"/>
    </source>
</evidence>
<dbReference type="PANTHER" id="PTHR13271:SF134">
    <property type="entry name" value="OS01G0976450 PROTEIN"/>
    <property type="match status" value="1"/>
</dbReference>
<feature type="domain" description="Rubisco LSMT substrate-binding" evidence="5">
    <location>
        <begin position="373"/>
        <end position="517"/>
    </location>
</feature>
<dbReference type="SUPFAM" id="SSF82199">
    <property type="entry name" value="SET domain"/>
    <property type="match status" value="1"/>
</dbReference>
<dbReference type="SUPFAM" id="SSF81822">
    <property type="entry name" value="RuBisCo LSMT C-terminal, substrate-binding domain"/>
    <property type="match status" value="1"/>
</dbReference>
<dbReference type="FunCoup" id="A0A3N7FCM6">
    <property type="interactions" value="392"/>
</dbReference>
<sequence>MRRACHKPHPRNRNTVLNWTGPCPRPHLGHTSNHHPSFDVQSSNTSFTTANGTKNSRMLACVFFSKYPQMLSRSRFINPRRSLLQLFTTAHRFSKKLNFSSSPAPEVLLNHLDEECVDFLPWLERKAGVEISSKLYVGKSAYGRSLFASKSIQTGECIMRVPYNVQIAPDNLLPKVASLLDNEVGNVAKLAIVILIEQKRGQESEWAPYISCLPWPREMHSTIFWSKSELDMIHQSTVYQETIKEKYQIEKDFLKIKSALDHSPEILDGITLEDFMHAYALVRSRAWGSTRGVSLIPFADFSNHDGVSEAFVLNDEDKQVSEVIADRNFAPHEEVLIRYGKFSNATLLLEFGFIVPHNIHDQVQIHIDVPNHDFLGEMKLDILRRHHLPTTRYANDFKFSGDSFIIKEVRSARGKGKGLPQSLRAFARVLCCNSSQDLIDLAMEAAQNDGRLARRPLKNSSREIQAHEILLSRISQLIEEYNVSMKSLEPVAASVCKRFALRRQMALDLLTGELRVLESAYTWLNNYCATLLQHSTTNDDASACGNIRE</sequence>
<evidence type="ECO:0000259" key="5">
    <source>
        <dbReference type="Pfam" id="PF09273"/>
    </source>
</evidence>
<proteinExistence type="predicted"/>
<dbReference type="Pfam" id="PF00856">
    <property type="entry name" value="SET"/>
    <property type="match status" value="1"/>
</dbReference>
<keyword evidence="7" id="KW-1185">Reference proteome</keyword>
<dbReference type="InterPro" id="IPR015353">
    <property type="entry name" value="Rubisco_LSMT_subst-bd"/>
</dbReference>
<evidence type="ECO:0000313" key="7">
    <source>
        <dbReference type="Proteomes" id="UP000006729"/>
    </source>
</evidence>
<dbReference type="Pfam" id="PF09273">
    <property type="entry name" value="Rubis-subs-bind"/>
    <property type="match status" value="1"/>
</dbReference>
<evidence type="ECO:0008006" key="8">
    <source>
        <dbReference type="Google" id="ProtNLM"/>
    </source>
</evidence>
<dbReference type="AlphaFoldDB" id="A0A3N7FCM6"/>
<feature type="domain" description="SET" evidence="4">
    <location>
        <begin position="143"/>
        <end position="340"/>
    </location>
</feature>
<dbReference type="GO" id="GO:0016279">
    <property type="term" value="F:protein-lysine N-methyltransferase activity"/>
    <property type="evidence" value="ECO:0000318"/>
    <property type="project" value="GO_Central"/>
</dbReference>
<dbReference type="EMBL" id="CM009297">
    <property type="protein sequence ID" value="RQO94176.1"/>
    <property type="molecule type" value="Genomic_DNA"/>
</dbReference>
<dbReference type="Proteomes" id="UP000006729">
    <property type="component" value="Chromosome 8"/>
</dbReference>
<protein>
    <recommendedName>
        <fullName evidence="8">SET domain-containing protein</fullName>
    </recommendedName>
</protein>
<gene>
    <name evidence="6" type="ORF">POPTR_008G047400</name>
</gene>
<keyword evidence="2" id="KW-0808">Transferase</keyword>
<evidence type="ECO:0000256" key="1">
    <source>
        <dbReference type="ARBA" id="ARBA00022603"/>
    </source>
</evidence>
<dbReference type="InterPro" id="IPR046341">
    <property type="entry name" value="SET_dom_sf"/>
</dbReference>
<dbReference type="InParanoid" id="A0A3N7FCM6"/>
<reference evidence="6 7" key="1">
    <citation type="journal article" date="2006" name="Science">
        <title>The genome of black cottonwood, Populus trichocarpa (Torr. &amp; Gray).</title>
        <authorList>
            <person name="Tuskan G.A."/>
            <person name="Difazio S."/>
            <person name="Jansson S."/>
            <person name="Bohlmann J."/>
            <person name="Grigoriev I."/>
            <person name="Hellsten U."/>
            <person name="Putnam N."/>
            <person name="Ralph S."/>
            <person name="Rombauts S."/>
            <person name="Salamov A."/>
            <person name="Schein J."/>
            <person name="Sterck L."/>
            <person name="Aerts A."/>
            <person name="Bhalerao R.R."/>
            <person name="Bhalerao R.P."/>
            <person name="Blaudez D."/>
            <person name="Boerjan W."/>
            <person name="Brun A."/>
            <person name="Brunner A."/>
            <person name="Busov V."/>
            <person name="Campbell M."/>
            <person name="Carlson J."/>
            <person name="Chalot M."/>
            <person name="Chapman J."/>
            <person name="Chen G.L."/>
            <person name="Cooper D."/>
            <person name="Coutinho P.M."/>
            <person name="Couturier J."/>
            <person name="Covert S."/>
            <person name="Cronk Q."/>
            <person name="Cunningham R."/>
            <person name="Davis J."/>
            <person name="Degroeve S."/>
            <person name="Dejardin A."/>
            <person name="Depamphilis C."/>
            <person name="Detter J."/>
            <person name="Dirks B."/>
            <person name="Dubchak I."/>
            <person name="Duplessis S."/>
            <person name="Ehlting J."/>
            <person name="Ellis B."/>
            <person name="Gendler K."/>
            <person name="Goodstein D."/>
            <person name="Gribskov M."/>
            <person name="Grimwood J."/>
            <person name="Groover A."/>
            <person name="Gunter L."/>
            <person name="Hamberger B."/>
            <person name="Heinze B."/>
            <person name="Helariutta Y."/>
            <person name="Henrissat B."/>
            <person name="Holligan D."/>
            <person name="Holt R."/>
            <person name="Huang W."/>
            <person name="Islam-Faridi N."/>
            <person name="Jones S."/>
            <person name="Jones-Rhoades M."/>
            <person name="Jorgensen R."/>
            <person name="Joshi C."/>
            <person name="Kangasjarvi J."/>
            <person name="Karlsson J."/>
            <person name="Kelleher C."/>
            <person name="Kirkpatrick R."/>
            <person name="Kirst M."/>
            <person name="Kohler A."/>
            <person name="Kalluri U."/>
            <person name="Larimer F."/>
            <person name="Leebens-Mack J."/>
            <person name="Leple J.C."/>
            <person name="Locascio P."/>
            <person name="Lou Y."/>
            <person name="Lucas S."/>
            <person name="Martin F."/>
            <person name="Montanini B."/>
            <person name="Napoli C."/>
            <person name="Nelson D.R."/>
            <person name="Nelson C."/>
            <person name="Nieminen K."/>
            <person name="Nilsson O."/>
            <person name="Pereda V."/>
            <person name="Peter G."/>
            <person name="Philippe R."/>
            <person name="Pilate G."/>
            <person name="Poliakov A."/>
            <person name="Razumovskaya J."/>
            <person name="Richardson P."/>
            <person name="Rinaldi C."/>
            <person name="Ritland K."/>
            <person name="Rouze P."/>
            <person name="Ryaboy D."/>
            <person name="Schmutz J."/>
            <person name="Schrader J."/>
            <person name="Segerman B."/>
            <person name="Shin H."/>
            <person name="Siddiqui A."/>
            <person name="Sterky F."/>
            <person name="Terry A."/>
            <person name="Tsai C.J."/>
            <person name="Uberbacher E."/>
            <person name="Unneberg P."/>
            <person name="Vahala J."/>
            <person name="Wall K."/>
            <person name="Wessler S."/>
            <person name="Yang G."/>
            <person name="Yin T."/>
            <person name="Douglas C."/>
            <person name="Marra M."/>
            <person name="Sandberg G."/>
            <person name="Van de Peer Y."/>
            <person name="Rokhsar D."/>
        </authorList>
    </citation>
    <scope>NUCLEOTIDE SEQUENCE [LARGE SCALE GENOMIC DNA]</scope>
    <source>
        <strain evidence="7">cv. Nisqually</strain>
    </source>
</reference>
<dbReference type="Gene3D" id="3.90.1410.10">
    <property type="entry name" value="set domain protein methyltransferase, domain 1"/>
    <property type="match status" value="1"/>
</dbReference>
<dbReference type="FunFam" id="3.90.1410.10:FF:000005">
    <property type="entry name" value="Ribulose-1,5 bisphosphate carboxylase/oxygenase large subunit N-methyltransferase, chloroplastic"/>
    <property type="match status" value="1"/>
</dbReference>
<dbReference type="InterPro" id="IPR036464">
    <property type="entry name" value="Rubisco_LSMT_subst-bd_sf"/>
</dbReference>
<dbReference type="InterPro" id="IPR050600">
    <property type="entry name" value="SETD3_SETD6_MTase"/>
</dbReference>
<keyword evidence="3" id="KW-0949">S-adenosyl-L-methionine</keyword>
<dbReference type="GO" id="GO:0032259">
    <property type="term" value="P:methylation"/>
    <property type="evidence" value="ECO:0007669"/>
    <property type="project" value="UniProtKB-KW"/>
</dbReference>